<dbReference type="Pfam" id="PF00037">
    <property type="entry name" value="Fer4"/>
    <property type="match status" value="2"/>
</dbReference>
<dbReference type="EMBL" id="AP024355">
    <property type="protein sequence ID" value="BCR06582.1"/>
    <property type="molecule type" value="Genomic_DNA"/>
</dbReference>
<evidence type="ECO:0000256" key="4">
    <source>
        <dbReference type="ARBA" id="ARBA00023014"/>
    </source>
</evidence>
<keyword evidence="4" id="KW-0411">Iron-sulfur</keyword>
<evidence type="ECO:0000256" key="2">
    <source>
        <dbReference type="ARBA" id="ARBA00022723"/>
    </source>
</evidence>
<evidence type="ECO:0000256" key="1">
    <source>
        <dbReference type="ARBA" id="ARBA00022485"/>
    </source>
</evidence>
<protein>
    <submittedName>
        <fullName evidence="6">4Fe-4S ferredoxin</fullName>
    </submittedName>
</protein>
<evidence type="ECO:0000313" key="7">
    <source>
        <dbReference type="Proteomes" id="UP001319827"/>
    </source>
</evidence>
<dbReference type="SUPFAM" id="SSF54862">
    <property type="entry name" value="4Fe-4S ferredoxins"/>
    <property type="match status" value="1"/>
</dbReference>
<organism evidence="6 7">
    <name type="scientific">Desulfuromonas versatilis</name>
    <dbReference type="NCBI Taxonomy" id="2802975"/>
    <lineage>
        <taxon>Bacteria</taxon>
        <taxon>Pseudomonadati</taxon>
        <taxon>Thermodesulfobacteriota</taxon>
        <taxon>Desulfuromonadia</taxon>
        <taxon>Desulfuromonadales</taxon>
        <taxon>Desulfuromonadaceae</taxon>
        <taxon>Desulfuromonas</taxon>
    </lineage>
</organism>
<keyword evidence="3" id="KW-0408">Iron</keyword>
<keyword evidence="2" id="KW-0479">Metal-binding</keyword>
<reference evidence="6 7" key="1">
    <citation type="journal article" date="2016" name="C (Basel)">
        <title>Selective Growth of and Electricity Production by Marine Exoelectrogenic Bacteria in Self-Aggregated Hydrogel of Microbially Reduced Graphene Oxide.</title>
        <authorList>
            <person name="Yoshida N."/>
            <person name="Goto Y."/>
            <person name="Miyata Y."/>
        </authorList>
    </citation>
    <scope>NUCLEOTIDE SEQUENCE [LARGE SCALE GENOMIC DNA]</scope>
    <source>
        <strain evidence="6 7">NIT-T3</strain>
    </source>
</reference>
<dbReference type="PROSITE" id="PS00198">
    <property type="entry name" value="4FE4S_FER_1"/>
    <property type="match status" value="1"/>
</dbReference>
<proteinExistence type="predicted"/>
<reference evidence="6 7" key="2">
    <citation type="journal article" date="2021" name="Int. J. Syst. Evol. Microbiol.">
        <title>Isolation and Polyphasic Characterization of Desulfuromonas versatilis sp. Nov., an Electrogenic Bacteria Capable of Versatile Metabolism Isolated from a Graphene Oxide-Reducing Enrichment Culture.</title>
        <authorList>
            <person name="Xie L."/>
            <person name="Yoshida N."/>
            <person name="Ishii S."/>
            <person name="Meng L."/>
        </authorList>
    </citation>
    <scope>NUCLEOTIDE SEQUENCE [LARGE SCALE GENOMIC DNA]</scope>
    <source>
        <strain evidence="6 7">NIT-T3</strain>
    </source>
</reference>
<dbReference type="PANTHER" id="PTHR24960">
    <property type="entry name" value="PHOTOSYSTEM I IRON-SULFUR CENTER-RELATED"/>
    <property type="match status" value="1"/>
</dbReference>
<name>A0ABM8HX90_9BACT</name>
<feature type="domain" description="4Fe-4S ferredoxin-type" evidence="5">
    <location>
        <begin position="1"/>
        <end position="30"/>
    </location>
</feature>
<dbReference type="PANTHER" id="PTHR24960:SF79">
    <property type="entry name" value="PHOTOSYSTEM I IRON-SULFUR CENTER"/>
    <property type="match status" value="1"/>
</dbReference>
<keyword evidence="1" id="KW-0004">4Fe-4S</keyword>
<dbReference type="PROSITE" id="PS51379">
    <property type="entry name" value="4FE4S_FER_2"/>
    <property type="match status" value="2"/>
</dbReference>
<dbReference type="Proteomes" id="UP001319827">
    <property type="component" value="Chromosome"/>
</dbReference>
<evidence type="ECO:0000259" key="5">
    <source>
        <dbReference type="PROSITE" id="PS51379"/>
    </source>
</evidence>
<dbReference type="InterPro" id="IPR050157">
    <property type="entry name" value="PSI_iron-sulfur_center"/>
</dbReference>
<evidence type="ECO:0000313" key="6">
    <source>
        <dbReference type="EMBL" id="BCR06582.1"/>
    </source>
</evidence>
<sequence length="60" mass="6193">MKIVVDPQTCTGCGACIEVCPAAAISLEQNVAVIDPLRCDLDGICIPACPVDAISFQETA</sequence>
<feature type="domain" description="4Fe-4S ferredoxin-type" evidence="5">
    <location>
        <begin position="32"/>
        <end position="59"/>
    </location>
</feature>
<gene>
    <name evidence="6" type="ORF">DESUT3_36510</name>
</gene>
<accession>A0ABM8HX90</accession>
<dbReference type="InterPro" id="IPR017900">
    <property type="entry name" value="4Fe4S_Fe_S_CS"/>
</dbReference>
<dbReference type="InterPro" id="IPR017896">
    <property type="entry name" value="4Fe4S_Fe-S-bd"/>
</dbReference>
<evidence type="ECO:0000256" key="3">
    <source>
        <dbReference type="ARBA" id="ARBA00023004"/>
    </source>
</evidence>
<dbReference type="Gene3D" id="3.30.70.20">
    <property type="match status" value="2"/>
</dbReference>
<keyword evidence="7" id="KW-1185">Reference proteome</keyword>